<feature type="region of interest" description="Disordered" evidence="1">
    <location>
        <begin position="1"/>
        <end position="44"/>
    </location>
</feature>
<sequence length="56" mass="6380">MPPKRRGPTSQNTAKRPRAQGLIQHKHQHLQAIEARNQSTSSSSLQRFHLEIQALL</sequence>
<dbReference type="EMBL" id="ML121530">
    <property type="protein sequence ID" value="RPB27834.1"/>
    <property type="molecule type" value="Genomic_DNA"/>
</dbReference>
<evidence type="ECO:0000313" key="3">
    <source>
        <dbReference type="Proteomes" id="UP000267821"/>
    </source>
</evidence>
<name>A0A3N4LY56_9PEZI</name>
<keyword evidence="3" id="KW-1185">Reference proteome</keyword>
<reference evidence="2 3" key="1">
    <citation type="journal article" date="2018" name="Nat. Ecol. Evol.">
        <title>Pezizomycetes genomes reveal the molecular basis of ectomycorrhizal truffle lifestyle.</title>
        <authorList>
            <person name="Murat C."/>
            <person name="Payen T."/>
            <person name="Noel B."/>
            <person name="Kuo A."/>
            <person name="Morin E."/>
            <person name="Chen J."/>
            <person name="Kohler A."/>
            <person name="Krizsan K."/>
            <person name="Balestrini R."/>
            <person name="Da Silva C."/>
            <person name="Montanini B."/>
            <person name="Hainaut M."/>
            <person name="Levati E."/>
            <person name="Barry K.W."/>
            <person name="Belfiori B."/>
            <person name="Cichocki N."/>
            <person name="Clum A."/>
            <person name="Dockter R.B."/>
            <person name="Fauchery L."/>
            <person name="Guy J."/>
            <person name="Iotti M."/>
            <person name="Le Tacon F."/>
            <person name="Lindquist E.A."/>
            <person name="Lipzen A."/>
            <person name="Malagnac F."/>
            <person name="Mello A."/>
            <person name="Molinier V."/>
            <person name="Miyauchi S."/>
            <person name="Poulain J."/>
            <person name="Riccioni C."/>
            <person name="Rubini A."/>
            <person name="Sitrit Y."/>
            <person name="Splivallo R."/>
            <person name="Traeger S."/>
            <person name="Wang M."/>
            <person name="Zifcakova L."/>
            <person name="Wipf D."/>
            <person name="Zambonelli A."/>
            <person name="Paolocci F."/>
            <person name="Nowrousian M."/>
            <person name="Ottonello S."/>
            <person name="Baldrian P."/>
            <person name="Spatafora J.W."/>
            <person name="Henrissat B."/>
            <person name="Nagy L.G."/>
            <person name="Aury J.M."/>
            <person name="Wincker P."/>
            <person name="Grigoriev I.V."/>
            <person name="Bonfante P."/>
            <person name="Martin F.M."/>
        </authorList>
    </citation>
    <scope>NUCLEOTIDE SEQUENCE [LARGE SCALE GENOMIC DNA]</scope>
    <source>
        <strain evidence="2 3">ATCC MYA-4762</strain>
    </source>
</reference>
<dbReference type="AlphaFoldDB" id="A0A3N4LY56"/>
<dbReference type="Proteomes" id="UP000267821">
    <property type="component" value="Unassembled WGS sequence"/>
</dbReference>
<organism evidence="2 3">
    <name type="scientific">Terfezia boudieri ATCC MYA-4762</name>
    <dbReference type="NCBI Taxonomy" id="1051890"/>
    <lineage>
        <taxon>Eukaryota</taxon>
        <taxon>Fungi</taxon>
        <taxon>Dikarya</taxon>
        <taxon>Ascomycota</taxon>
        <taxon>Pezizomycotina</taxon>
        <taxon>Pezizomycetes</taxon>
        <taxon>Pezizales</taxon>
        <taxon>Pezizaceae</taxon>
        <taxon>Terfezia</taxon>
    </lineage>
</organism>
<dbReference type="InParanoid" id="A0A3N4LY56"/>
<evidence type="ECO:0000313" key="2">
    <source>
        <dbReference type="EMBL" id="RPB27834.1"/>
    </source>
</evidence>
<evidence type="ECO:0000256" key="1">
    <source>
        <dbReference type="SAM" id="MobiDB-lite"/>
    </source>
</evidence>
<protein>
    <submittedName>
        <fullName evidence="2">Uncharacterized protein</fullName>
    </submittedName>
</protein>
<proteinExistence type="predicted"/>
<accession>A0A3N4LY56</accession>
<gene>
    <name evidence="2" type="ORF">L211DRAFT_833819</name>
</gene>